<dbReference type="Pfam" id="PF00672">
    <property type="entry name" value="HAMP"/>
    <property type="match status" value="1"/>
</dbReference>
<dbReference type="InterPro" id="IPR004089">
    <property type="entry name" value="MCPsignal_dom"/>
</dbReference>
<feature type="domain" description="Methyl-accepting transducer" evidence="10">
    <location>
        <begin position="284"/>
        <end position="541"/>
    </location>
</feature>
<dbReference type="Pfam" id="PF17202">
    <property type="entry name" value="sCache_3_3"/>
    <property type="match status" value="1"/>
</dbReference>
<evidence type="ECO:0000259" key="11">
    <source>
        <dbReference type="PROSITE" id="PS50885"/>
    </source>
</evidence>
<feature type="transmembrane region" description="Helical" evidence="9">
    <location>
        <begin position="7"/>
        <end position="31"/>
    </location>
</feature>
<dbReference type="Proteomes" id="UP000440004">
    <property type="component" value="Unassembled WGS sequence"/>
</dbReference>
<evidence type="ECO:0000259" key="10">
    <source>
        <dbReference type="PROSITE" id="PS50111"/>
    </source>
</evidence>
<protein>
    <submittedName>
        <fullName evidence="12">HAMP domain-containing protein</fullName>
    </submittedName>
</protein>
<keyword evidence="6 8" id="KW-0807">Transducer</keyword>
<evidence type="ECO:0000256" key="4">
    <source>
        <dbReference type="ARBA" id="ARBA00022989"/>
    </source>
</evidence>
<dbReference type="SMART" id="SM00304">
    <property type="entry name" value="HAMP"/>
    <property type="match status" value="1"/>
</dbReference>
<sequence>MKKKKNSLILTLLSMSVIPVLILGTIVTWYASITLTHGMQYEVEEGLKSITVSLASAYEHSFKGDYTLDENGNLLKGQGMISGDYQIIDQLKKDAGVDSTIFFQDTRIITSIVDSERNRLIGTKASNEVLENVYKQGKQYFDTDVIINEVPYYGYYSPLKNSDGTIIGMVFAGKPSTVVSSTINSEILKIASIALIIMILSMIICILIARSIIKSLHSVTNSLSEVALGNLNHIVEEKVLNRKDEIGTIGKSVVILRDSLVNVIGNIVSSIDTLARSADNLDETASQTSSTTDEVSKAIEDIARGAMSQADETQTASINIVTIGELIQQIVKDVELLNSIGSTMDCAGKDAAIIIDELNDSNDSTIDAVTRVAKQTDTTNESAQEIKQAVEIITSIAGETNLLSLNASIEAARAGEAGRGFAVVANQIQKLAEQSNESAHKIKDIIGTLLTDSQKTVEIMEDVKSTVAEQQNKLNETKNKFLEVSDGISASMDGILGIQSKTHTLDSSRETIVDAIQNLSAISEENAASTQETTASTQELNATIVELANSAKSLKDLSVNLEKEISIFKL</sequence>
<dbReference type="RefSeq" id="WP_152803448.1">
    <property type="nucleotide sequence ID" value="NZ_WHNX01000010.1"/>
</dbReference>
<dbReference type="Pfam" id="PF00015">
    <property type="entry name" value="MCPsignal"/>
    <property type="match status" value="1"/>
</dbReference>
<reference evidence="12 13" key="1">
    <citation type="submission" date="2019-10" db="EMBL/GenBank/DDBJ databases">
        <title>Alkalibaculum tamaniensis sp.nov., a new alkaliphilic acetogen, isolated on methoxylated aromatics from a mud volcano.</title>
        <authorList>
            <person name="Khomyakova M.A."/>
            <person name="Merkel A.Y."/>
            <person name="Bonch-Osmolovskaya E.A."/>
            <person name="Slobodkin A.I."/>
        </authorList>
    </citation>
    <scope>NUCLEOTIDE SEQUENCE [LARGE SCALE GENOMIC DNA]</scope>
    <source>
        <strain evidence="12 13">M08DMB</strain>
    </source>
</reference>
<dbReference type="InterPro" id="IPR003660">
    <property type="entry name" value="HAMP_dom"/>
</dbReference>
<evidence type="ECO:0000313" key="13">
    <source>
        <dbReference type="Proteomes" id="UP000440004"/>
    </source>
</evidence>
<feature type="domain" description="HAMP" evidence="11">
    <location>
        <begin position="210"/>
        <end position="265"/>
    </location>
</feature>
<dbReference type="InterPro" id="IPR029151">
    <property type="entry name" value="Sensor-like_sf"/>
</dbReference>
<evidence type="ECO:0000256" key="8">
    <source>
        <dbReference type="PROSITE-ProRule" id="PRU00284"/>
    </source>
</evidence>
<dbReference type="AlphaFoldDB" id="A0A6A7K8D3"/>
<dbReference type="SUPFAM" id="SSF58104">
    <property type="entry name" value="Methyl-accepting chemotaxis protein (MCP) signaling domain"/>
    <property type="match status" value="1"/>
</dbReference>
<dbReference type="PROSITE" id="PS50111">
    <property type="entry name" value="CHEMOTAXIS_TRANSDUC_2"/>
    <property type="match status" value="1"/>
</dbReference>
<evidence type="ECO:0000256" key="6">
    <source>
        <dbReference type="ARBA" id="ARBA00023224"/>
    </source>
</evidence>
<name>A0A6A7K8D3_9FIRM</name>
<evidence type="ECO:0000256" key="3">
    <source>
        <dbReference type="ARBA" id="ARBA00022692"/>
    </source>
</evidence>
<keyword evidence="4 9" id="KW-1133">Transmembrane helix</keyword>
<dbReference type="EMBL" id="WHNX01000010">
    <property type="protein sequence ID" value="MPW25710.1"/>
    <property type="molecule type" value="Genomic_DNA"/>
</dbReference>
<dbReference type="Gene3D" id="1.10.8.500">
    <property type="entry name" value="HAMP domain in histidine kinase"/>
    <property type="match status" value="1"/>
</dbReference>
<dbReference type="SUPFAM" id="SSF103190">
    <property type="entry name" value="Sensory domain-like"/>
    <property type="match status" value="1"/>
</dbReference>
<keyword evidence="2" id="KW-1003">Cell membrane</keyword>
<evidence type="ECO:0000256" key="7">
    <source>
        <dbReference type="ARBA" id="ARBA00029447"/>
    </source>
</evidence>
<dbReference type="PANTHER" id="PTHR32089:SF112">
    <property type="entry name" value="LYSOZYME-LIKE PROTEIN-RELATED"/>
    <property type="match status" value="1"/>
</dbReference>
<proteinExistence type="inferred from homology"/>
<comment type="caution">
    <text evidence="12">The sequence shown here is derived from an EMBL/GenBank/DDBJ whole genome shotgun (WGS) entry which is preliminary data.</text>
</comment>
<evidence type="ECO:0000256" key="1">
    <source>
        <dbReference type="ARBA" id="ARBA00004651"/>
    </source>
</evidence>
<dbReference type="SMART" id="SM00283">
    <property type="entry name" value="MA"/>
    <property type="match status" value="1"/>
</dbReference>
<dbReference type="GO" id="GO:0007165">
    <property type="term" value="P:signal transduction"/>
    <property type="evidence" value="ECO:0007669"/>
    <property type="project" value="UniProtKB-KW"/>
</dbReference>
<keyword evidence="5 9" id="KW-0472">Membrane</keyword>
<evidence type="ECO:0000313" key="12">
    <source>
        <dbReference type="EMBL" id="MPW25710.1"/>
    </source>
</evidence>
<comment type="similarity">
    <text evidence="7">Belongs to the methyl-accepting chemotaxis (MCP) protein family.</text>
</comment>
<dbReference type="GO" id="GO:0005886">
    <property type="term" value="C:plasma membrane"/>
    <property type="evidence" value="ECO:0007669"/>
    <property type="project" value="UniProtKB-SubCell"/>
</dbReference>
<comment type="subcellular location">
    <subcellularLocation>
        <location evidence="1">Cell membrane</location>
        <topology evidence="1">Multi-pass membrane protein</topology>
    </subcellularLocation>
</comment>
<accession>A0A6A7K8D3</accession>
<keyword evidence="3 9" id="KW-0812">Transmembrane</keyword>
<organism evidence="12 13">
    <name type="scientific">Alkalibaculum sporogenes</name>
    <dbReference type="NCBI Taxonomy" id="2655001"/>
    <lineage>
        <taxon>Bacteria</taxon>
        <taxon>Bacillati</taxon>
        <taxon>Bacillota</taxon>
        <taxon>Clostridia</taxon>
        <taxon>Eubacteriales</taxon>
        <taxon>Eubacteriaceae</taxon>
        <taxon>Alkalibaculum</taxon>
    </lineage>
</organism>
<dbReference type="PROSITE" id="PS50885">
    <property type="entry name" value="HAMP"/>
    <property type="match status" value="1"/>
</dbReference>
<feature type="transmembrane region" description="Helical" evidence="9">
    <location>
        <begin position="190"/>
        <end position="209"/>
    </location>
</feature>
<dbReference type="Gene3D" id="1.10.287.950">
    <property type="entry name" value="Methyl-accepting chemotaxis protein"/>
    <property type="match status" value="1"/>
</dbReference>
<evidence type="ECO:0000256" key="5">
    <source>
        <dbReference type="ARBA" id="ARBA00023136"/>
    </source>
</evidence>
<keyword evidence="13" id="KW-1185">Reference proteome</keyword>
<evidence type="ECO:0000256" key="2">
    <source>
        <dbReference type="ARBA" id="ARBA00022475"/>
    </source>
</evidence>
<dbReference type="PANTHER" id="PTHR32089">
    <property type="entry name" value="METHYL-ACCEPTING CHEMOTAXIS PROTEIN MCPB"/>
    <property type="match status" value="1"/>
</dbReference>
<dbReference type="InterPro" id="IPR033463">
    <property type="entry name" value="sCache_3"/>
</dbReference>
<evidence type="ECO:0000256" key="9">
    <source>
        <dbReference type="SAM" id="Phobius"/>
    </source>
</evidence>
<gene>
    <name evidence="12" type="ORF">GC105_07890</name>
</gene>